<proteinExistence type="predicted"/>
<keyword evidence="2" id="KW-1185">Reference proteome</keyword>
<name>A0A6H5HGW5_9HEMI</name>
<evidence type="ECO:0000313" key="2">
    <source>
        <dbReference type="Proteomes" id="UP000479000"/>
    </source>
</evidence>
<dbReference type="EMBL" id="CADCXU010029336">
    <property type="protein sequence ID" value="CAB0015668.1"/>
    <property type="molecule type" value="Genomic_DNA"/>
</dbReference>
<gene>
    <name evidence="1" type="ORF">NTEN_LOCUS20008</name>
</gene>
<dbReference type="Proteomes" id="UP000479000">
    <property type="component" value="Unassembled WGS sequence"/>
</dbReference>
<evidence type="ECO:0000313" key="1">
    <source>
        <dbReference type="EMBL" id="CAB0015668.1"/>
    </source>
</evidence>
<dbReference type="AlphaFoldDB" id="A0A6H5HGW5"/>
<protein>
    <submittedName>
        <fullName evidence="1">Uncharacterized protein</fullName>
    </submittedName>
</protein>
<sequence>MFVGNIMRRNIRKVWRGDPPPWVRAWHFVRHRLAVLSSSISESDAFAGIFLKIDPPLFTKVLKEGTVPTINGPTSVSSHDKSENVISTPEFIFYKYPRYSQLSCQARVFRVQLSGNRST</sequence>
<accession>A0A6H5HGW5</accession>
<reference evidence="1 2" key="1">
    <citation type="submission" date="2020-02" db="EMBL/GenBank/DDBJ databases">
        <authorList>
            <person name="Ferguson B K."/>
        </authorList>
    </citation>
    <scope>NUCLEOTIDE SEQUENCE [LARGE SCALE GENOMIC DNA]</scope>
</reference>
<organism evidence="1 2">
    <name type="scientific">Nesidiocoris tenuis</name>
    <dbReference type="NCBI Taxonomy" id="355587"/>
    <lineage>
        <taxon>Eukaryota</taxon>
        <taxon>Metazoa</taxon>
        <taxon>Ecdysozoa</taxon>
        <taxon>Arthropoda</taxon>
        <taxon>Hexapoda</taxon>
        <taxon>Insecta</taxon>
        <taxon>Pterygota</taxon>
        <taxon>Neoptera</taxon>
        <taxon>Paraneoptera</taxon>
        <taxon>Hemiptera</taxon>
        <taxon>Heteroptera</taxon>
        <taxon>Panheteroptera</taxon>
        <taxon>Cimicomorpha</taxon>
        <taxon>Miridae</taxon>
        <taxon>Dicyphina</taxon>
        <taxon>Nesidiocoris</taxon>
    </lineage>
</organism>